<keyword evidence="1" id="KW-0812">Transmembrane</keyword>
<sequence length="208" mass="21852">MGTFFGELAKNLAERWVTLLALSGMLLVVVVIAGSRLGHWYALDCDGAQQHTSLIVIAISREDTGRKVLILMAALLAVAGCGLLVQVRAGTTSACGSALGPRSTRRCAARCRSAGEDAGITRSASGANSNAAIIQRAAVRLSQAVSVMASLVVLVLIVISFIDISGWDHYVGAHIFLTSVFPGRFRTAPGSLDILGLAVAYSWFGCCW</sequence>
<accession>A0ABX8R9X0</accession>
<reference evidence="2" key="1">
    <citation type="submission" date="2020-07" db="EMBL/GenBank/DDBJ databases">
        <authorList>
            <person name="Tarantini F.S."/>
            <person name="Hong K.W."/>
            <person name="Chan K.G."/>
        </authorList>
    </citation>
    <scope>NUCLEOTIDE SEQUENCE</scope>
    <source>
        <strain evidence="2">32-07</strain>
    </source>
</reference>
<protein>
    <submittedName>
        <fullName evidence="2">Uncharacterized protein</fullName>
    </submittedName>
</protein>
<dbReference type="Proteomes" id="UP001049518">
    <property type="component" value="Chromosome"/>
</dbReference>
<name>A0ABX8R9X0_9ACTN</name>
<keyword evidence="3" id="KW-1185">Reference proteome</keyword>
<keyword evidence="1" id="KW-0472">Membrane</keyword>
<dbReference type="RefSeq" id="WP_231331962.1">
    <property type="nucleotide sequence ID" value="NZ_CP059572.1"/>
</dbReference>
<feature type="transmembrane region" description="Helical" evidence="1">
    <location>
        <begin position="12"/>
        <end position="33"/>
    </location>
</feature>
<gene>
    <name evidence="2" type="ORF">AGRA3207_007328</name>
</gene>
<evidence type="ECO:0000313" key="3">
    <source>
        <dbReference type="Proteomes" id="UP001049518"/>
    </source>
</evidence>
<evidence type="ECO:0000256" key="1">
    <source>
        <dbReference type="SAM" id="Phobius"/>
    </source>
</evidence>
<proteinExistence type="predicted"/>
<feature type="transmembrane region" description="Helical" evidence="1">
    <location>
        <begin position="144"/>
        <end position="162"/>
    </location>
</feature>
<evidence type="ECO:0000313" key="2">
    <source>
        <dbReference type="EMBL" id="QXJ25778.1"/>
    </source>
</evidence>
<organism evidence="2 3">
    <name type="scientific">Actinomadura graeca</name>
    <dbReference type="NCBI Taxonomy" id="2750812"/>
    <lineage>
        <taxon>Bacteria</taxon>
        <taxon>Bacillati</taxon>
        <taxon>Actinomycetota</taxon>
        <taxon>Actinomycetes</taxon>
        <taxon>Streptosporangiales</taxon>
        <taxon>Thermomonosporaceae</taxon>
        <taxon>Actinomadura</taxon>
    </lineage>
</organism>
<dbReference type="EMBL" id="CP059572">
    <property type="protein sequence ID" value="QXJ25778.1"/>
    <property type="molecule type" value="Genomic_DNA"/>
</dbReference>
<keyword evidence="1" id="KW-1133">Transmembrane helix</keyword>
<feature type="transmembrane region" description="Helical" evidence="1">
    <location>
        <begin position="68"/>
        <end position="87"/>
    </location>
</feature>